<evidence type="ECO:0000313" key="4">
    <source>
        <dbReference type="EMBL" id="ORW71669.1"/>
    </source>
</evidence>
<feature type="transmembrane region" description="Helical" evidence="2">
    <location>
        <begin position="273"/>
        <end position="294"/>
    </location>
</feature>
<evidence type="ECO:0000256" key="2">
    <source>
        <dbReference type="SAM" id="Phobius"/>
    </source>
</evidence>
<feature type="compositionally biased region" description="Low complexity" evidence="1">
    <location>
        <begin position="223"/>
        <end position="258"/>
    </location>
</feature>
<dbReference type="InterPro" id="IPR038232">
    <property type="entry name" value="PknH-like_Extracell_sf"/>
</dbReference>
<keyword evidence="5" id="KW-1185">Reference proteome</keyword>
<keyword evidence="2" id="KW-0472">Membrane</keyword>
<feature type="region of interest" description="Disordered" evidence="1">
    <location>
        <begin position="299"/>
        <end position="321"/>
    </location>
</feature>
<dbReference type="PROSITE" id="PS50104">
    <property type="entry name" value="TIR"/>
    <property type="match status" value="1"/>
</dbReference>
<keyword evidence="2" id="KW-1133">Transmembrane helix</keyword>
<dbReference type="Gene3D" id="3.40.1000.70">
    <property type="entry name" value="PknH-like extracellular domain"/>
    <property type="match status" value="1"/>
</dbReference>
<protein>
    <recommendedName>
        <fullName evidence="3">TIR domain-containing protein</fullName>
    </recommendedName>
</protein>
<dbReference type="PANTHER" id="PTHR47508:SF1">
    <property type="entry name" value="NON-SPECIFIC SERINE_THREONINE PROTEIN KINASE"/>
    <property type="match status" value="1"/>
</dbReference>
<dbReference type="InterPro" id="IPR035897">
    <property type="entry name" value="Toll_tir_struct_dom_sf"/>
</dbReference>
<dbReference type="PANTHER" id="PTHR47508">
    <property type="entry name" value="SAM DOMAIN-CONTAINING PROTEIN-RELATED"/>
    <property type="match status" value="1"/>
</dbReference>
<dbReference type="Proteomes" id="UP000193387">
    <property type="component" value="Unassembled WGS sequence"/>
</dbReference>
<sequence length="509" mass="53595">MPLFISYSSQDRSTVDALTTALRRAQQQVWFDQELGGGESWWNKILEQIRSCDVFLVALSNNWLQSKPSQAELRYARALNRPILPVQIGDIDSMRVNPLATLQIIDYRKPTVDAGIQLVTAVHALQSSPVPLPDPLPEEPAVPFGYITRMGNTLSEKELSPQQQTQLLIELRTGFDEDGDDPSARGDIAQLLRMLRLRHDVTYRTRTEIDNVLAEIEARDKSAGAPETAPEEAPTQRAAAPSPAPRPASAASPAAAPGASGGAATKGGSNKRLVVIGGAAAAAVAAIAIVVVLATQGGNTKPAPKASPSQTPSAATSANPTKLDSYLLDPVEVGTIVGEQNMVVSDRVDQLRTSRGKLSNPDCIGAYEPIEDAAYTGAGGFVGARGQAVHSAGENPARRAFESVATFASADNARAFVDASAEKWKACAGQAVTMAVGGKTYAYTFGEVTGAAPKIAQERVPTDGGDRTCHHVLHAASEVVIDVLLCGVDVAPGEAGRIAEQISGRVAQQ</sequence>
<evidence type="ECO:0000259" key="3">
    <source>
        <dbReference type="PROSITE" id="PS50104"/>
    </source>
</evidence>
<dbReference type="AlphaFoldDB" id="A0AAJ3TV21"/>
<dbReference type="Pfam" id="PF14032">
    <property type="entry name" value="PknH_C"/>
    <property type="match status" value="1"/>
</dbReference>
<organism evidence="4 5">
    <name type="scientific">Mycobacterium saskatchewanense</name>
    <dbReference type="NCBI Taxonomy" id="220927"/>
    <lineage>
        <taxon>Bacteria</taxon>
        <taxon>Bacillati</taxon>
        <taxon>Actinomycetota</taxon>
        <taxon>Actinomycetes</taxon>
        <taxon>Mycobacteriales</taxon>
        <taxon>Mycobacteriaceae</taxon>
        <taxon>Mycobacterium</taxon>
        <taxon>Mycobacterium simiae complex</taxon>
    </lineage>
</organism>
<dbReference type="InterPro" id="IPR000157">
    <property type="entry name" value="TIR_dom"/>
</dbReference>
<dbReference type="GO" id="GO:0007165">
    <property type="term" value="P:signal transduction"/>
    <property type="evidence" value="ECO:0007669"/>
    <property type="project" value="InterPro"/>
</dbReference>
<gene>
    <name evidence="4" type="ORF">AWC23_12910</name>
</gene>
<comment type="caution">
    <text evidence="4">The sequence shown here is derived from an EMBL/GenBank/DDBJ whole genome shotgun (WGS) entry which is preliminary data.</text>
</comment>
<keyword evidence="2" id="KW-0812">Transmembrane</keyword>
<proteinExistence type="predicted"/>
<evidence type="ECO:0000256" key="1">
    <source>
        <dbReference type="SAM" id="MobiDB-lite"/>
    </source>
</evidence>
<dbReference type="InterPro" id="IPR026954">
    <property type="entry name" value="PknH-like_Extracell"/>
</dbReference>
<feature type="compositionally biased region" description="Low complexity" evidence="1">
    <location>
        <begin position="301"/>
        <end position="321"/>
    </location>
</feature>
<accession>A0AAJ3TV21</accession>
<dbReference type="Gene3D" id="3.40.50.10140">
    <property type="entry name" value="Toll/interleukin-1 receptor homology (TIR) domain"/>
    <property type="match status" value="1"/>
</dbReference>
<dbReference type="RefSeq" id="WP_085255745.1">
    <property type="nucleotide sequence ID" value="NZ_AP022573.1"/>
</dbReference>
<dbReference type="SUPFAM" id="SSF52200">
    <property type="entry name" value="Toll/Interleukin receptor TIR domain"/>
    <property type="match status" value="1"/>
</dbReference>
<dbReference type="Pfam" id="PF13676">
    <property type="entry name" value="TIR_2"/>
    <property type="match status" value="1"/>
</dbReference>
<reference evidence="4 5" key="1">
    <citation type="submission" date="2016-01" db="EMBL/GenBank/DDBJ databases">
        <title>The new phylogeny of the genus Mycobacterium.</title>
        <authorList>
            <person name="Tarcisio F."/>
            <person name="Conor M."/>
            <person name="Antonella G."/>
            <person name="Elisabetta G."/>
            <person name="Giulia F.S."/>
            <person name="Sara T."/>
            <person name="Anna F."/>
            <person name="Clotilde B."/>
            <person name="Roberto B."/>
            <person name="Veronica D.S."/>
            <person name="Fabio R."/>
            <person name="Monica P."/>
            <person name="Olivier J."/>
            <person name="Enrico T."/>
            <person name="Nicola S."/>
        </authorList>
    </citation>
    <scope>NUCLEOTIDE SEQUENCE [LARGE SCALE GENOMIC DNA]</scope>
    <source>
        <strain evidence="4 5">DSM 44616</strain>
    </source>
</reference>
<name>A0AAJ3TV21_9MYCO</name>
<feature type="region of interest" description="Disordered" evidence="1">
    <location>
        <begin position="219"/>
        <end position="268"/>
    </location>
</feature>
<feature type="domain" description="TIR" evidence="3">
    <location>
        <begin position="1"/>
        <end position="127"/>
    </location>
</feature>
<evidence type="ECO:0000313" key="5">
    <source>
        <dbReference type="Proteomes" id="UP000193387"/>
    </source>
</evidence>
<dbReference type="EMBL" id="LQPR01000028">
    <property type="protein sequence ID" value="ORW71669.1"/>
    <property type="molecule type" value="Genomic_DNA"/>
</dbReference>